<dbReference type="OrthoDB" id="10564280at2759"/>
<dbReference type="InterPro" id="IPR000225">
    <property type="entry name" value="Armadillo"/>
</dbReference>
<evidence type="ECO:0000313" key="1">
    <source>
        <dbReference type="EMBL" id="KAG8458784.1"/>
    </source>
</evidence>
<evidence type="ECO:0000313" key="2">
    <source>
        <dbReference type="Proteomes" id="UP000751190"/>
    </source>
</evidence>
<dbReference type="OMA" id="FVAAGHM"/>
<dbReference type="GO" id="GO:0003341">
    <property type="term" value="P:cilium movement"/>
    <property type="evidence" value="ECO:0007669"/>
    <property type="project" value="TreeGrafter"/>
</dbReference>
<evidence type="ECO:0008006" key="3">
    <source>
        <dbReference type="Google" id="ProtNLM"/>
    </source>
</evidence>
<dbReference type="SMART" id="SM00185">
    <property type="entry name" value="ARM"/>
    <property type="match status" value="5"/>
</dbReference>
<proteinExistence type="predicted"/>
<name>A0A8J6C2V0_DIALT</name>
<protein>
    <recommendedName>
        <fullName evidence="3">Armadillo repeat-containing protein 8</fullName>
    </recommendedName>
</protein>
<dbReference type="SUPFAM" id="SSF48371">
    <property type="entry name" value="ARM repeat"/>
    <property type="match status" value="2"/>
</dbReference>
<sequence length="540" mass="55261">MPTDGPSAVLPVFEAYQAARVQIAQALAELAVPPAQRPGADAKLPSAVEEAEYREVVAALENYAPTLVRIVGPLCYDVAPSVQLSSIAALSRLARASDRLAGSVARASLLPHALQLLANPATGKDVRVGAAGLLLQMLREPEARSQAIEAGALTQLVEGFEEAEAEMKAMCLWCFGVVADASAAGAAAVVDAGALRVATLSLGEVQLPVLRIGASVLADVAKHDAELAAAVVGAGALAALGRLLSSRDASVRAHALRALAQVGKWGRESGERLRAEMHPTLVSLVGDRDEAVCQNAATCIREIASYGEREAARLVEAGCLPALLGCLVSGRGSPVPAAMAIGLIGGASETLAAQVVESGAVPVLVQGLRLSQAAHVRVIVADALRALCARAVDAALAVSENGGLLVLQALAAQPDEKQRAAAERALGAIAPQLGAAGVYEPLREMVEQASAAPSTLAPALLALATLFGAAEDAGRHQAHFVAAGHMRQLQEMRESADAELRRAIDALNATFPDGVVAQLQPGYEAALLAQIGNHGPDGNS</sequence>
<dbReference type="Gene3D" id="1.25.10.10">
    <property type="entry name" value="Leucine-rich Repeat Variant"/>
    <property type="match status" value="3"/>
</dbReference>
<dbReference type="GO" id="GO:0015630">
    <property type="term" value="C:microtubule cytoskeleton"/>
    <property type="evidence" value="ECO:0007669"/>
    <property type="project" value="TreeGrafter"/>
</dbReference>
<dbReference type="Proteomes" id="UP000751190">
    <property type="component" value="Unassembled WGS sequence"/>
</dbReference>
<dbReference type="PANTHER" id="PTHR23314">
    <property type="entry name" value="SPERM-ASSOCIATED ANTIGEN 6 ARMADILLO REPEAT-CONTAINING"/>
    <property type="match status" value="1"/>
</dbReference>
<dbReference type="EMBL" id="JAGTXO010000047">
    <property type="protein sequence ID" value="KAG8458784.1"/>
    <property type="molecule type" value="Genomic_DNA"/>
</dbReference>
<reference evidence="1" key="1">
    <citation type="submission" date="2021-05" db="EMBL/GenBank/DDBJ databases">
        <title>The genome of the haptophyte Pavlova lutheri (Diacronema luteri, Pavlovales) - a model for lipid biosynthesis in eukaryotic algae.</title>
        <authorList>
            <person name="Hulatt C.J."/>
            <person name="Posewitz M.C."/>
        </authorList>
    </citation>
    <scope>NUCLEOTIDE SEQUENCE</scope>
    <source>
        <strain evidence="1">NIVA-4/92</strain>
    </source>
</reference>
<dbReference type="AlphaFoldDB" id="A0A8J6C2V0"/>
<dbReference type="Pfam" id="PF00514">
    <property type="entry name" value="Arm"/>
    <property type="match status" value="1"/>
</dbReference>
<dbReference type="PANTHER" id="PTHR23314:SF0">
    <property type="entry name" value="SPERM-ASSOCIATED ANTIGEN 6"/>
    <property type="match status" value="1"/>
</dbReference>
<comment type="caution">
    <text evidence="1">The sequence shown here is derived from an EMBL/GenBank/DDBJ whole genome shotgun (WGS) entry which is preliminary data.</text>
</comment>
<accession>A0A8J6C2V0</accession>
<gene>
    <name evidence="1" type="ORF">KFE25_005211</name>
</gene>
<dbReference type="GO" id="GO:0008017">
    <property type="term" value="F:microtubule binding"/>
    <property type="evidence" value="ECO:0007669"/>
    <property type="project" value="TreeGrafter"/>
</dbReference>
<dbReference type="InterPro" id="IPR011989">
    <property type="entry name" value="ARM-like"/>
</dbReference>
<dbReference type="InterPro" id="IPR016024">
    <property type="entry name" value="ARM-type_fold"/>
</dbReference>
<organism evidence="1 2">
    <name type="scientific">Diacronema lutheri</name>
    <name type="common">Unicellular marine alga</name>
    <name type="synonym">Monochrysis lutheri</name>
    <dbReference type="NCBI Taxonomy" id="2081491"/>
    <lineage>
        <taxon>Eukaryota</taxon>
        <taxon>Haptista</taxon>
        <taxon>Haptophyta</taxon>
        <taxon>Pavlovophyceae</taxon>
        <taxon>Pavlovales</taxon>
        <taxon>Pavlovaceae</taxon>
        <taxon>Diacronema</taxon>
    </lineage>
</organism>
<keyword evidence="2" id="KW-1185">Reference proteome</keyword>